<evidence type="ECO:0000256" key="2">
    <source>
        <dbReference type="ARBA" id="ARBA00006982"/>
    </source>
</evidence>
<dbReference type="PROSITE" id="PS00379">
    <property type="entry name" value="CDP_ALCOHOL_P_TRANSF"/>
    <property type="match status" value="1"/>
</dbReference>
<evidence type="ECO:0000256" key="6">
    <source>
        <dbReference type="ARBA" id="ARBA00018322"/>
    </source>
</evidence>
<dbReference type="SUPFAM" id="SSF53448">
    <property type="entry name" value="Nucleotide-diphospho-sugar transferases"/>
    <property type="match status" value="1"/>
</dbReference>
<protein>
    <recommendedName>
        <fullName evidence="6">Bifunctional IPC transferase and DIPP synthase</fullName>
        <ecNumber evidence="4">2.7.7.74</ecNumber>
        <ecNumber evidence="5">2.7.8.34</ecNumber>
    </recommendedName>
</protein>
<feature type="transmembrane region" description="Helical" evidence="10">
    <location>
        <begin position="262"/>
        <end position="281"/>
    </location>
</feature>
<comment type="similarity">
    <text evidence="2">In the C-terminal section; belongs to the CDP-alcohol phosphatidyltransferase class-I family.</text>
</comment>
<dbReference type="GO" id="GO:0016020">
    <property type="term" value="C:membrane"/>
    <property type="evidence" value="ECO:0007669"/>
    <property type="project" value="InterPro"/>
</dbReference>
<evidence type="ECO:0000256" key="10">
    <source>
        <dbReference type="SAM" id="Phobius"/>
    </source>
</evidence>
<organism evidence="12">
    <name type="scientific">Thermosulfurimonas dismutans</name>
    <dbReference type="NCBI Taxonomy" id="999894"/>
    <lineage>
        <taxon>Bacteria</taxon>
        <taxon>Pseudomonadati</taxon>
        <taxon>Thermodesulfobacteriota</taxon>
        <taxon>Thermodesulfobacteria</taxon>
        <taxon>Thermodesulfobacteriales</taxon>
        <taxon>Thermodesulfobacteriaceae</taxon>
        <taxon>Thermosulfurimonas</taxon>
    </lineage>
</organism>
<feature type="domain" description="MobA-like NTP transferase" evidence="11">
    <location>
        <begin position="3"/>
        <end position="116"/>
    </location>
</feature>
<dbReference type="EC" id="2.7.8.34" evidence="5"/>
<comment type="catalytic activity">
    <reaction evidence="1">
        <text>1D-myo-inositol 3-phosphate + CTP + H(+) = CDP-1L-myo-inositol + diphosphate</text>
        <dbReference type="Rhea" id="RHEA:30647"/>
        <dbReference type="ChEBI" id="CHEBI:15378"/>
        <dbReference type="ChEBI" id="CHEBI:33019"/>
        <dbReference type="ChEBI" id="CHEBI:37563"/>
        <dbReference type="ChEBI" id="CHEBI:58401"/>
        <dbReference type="ChEBI" id="CHEBI:62573"/>
        <dbReference type="EC" id="2.7.7.74"/>
    </reaction>
</comment>
<evidence type="ECO:0000256" key="4">
    <source>
        <dbReference type="ARBA" id="ARBA00012504"/>
    </source>
</evidence>
<dbReference type="EC" id="2.7.7.74" evidence="4"/>
<dbReference type="FunFam" id="1.20.120.1760:FF:000042">
    <property type="entry name" value="Bifunctional IPC transferase and DIPP synthase"/>
    <property type="match status" value="1"/>
</dbReference>
<dbReference type="GO" id="GO:0016780">
    <property type="term" value="F:phosphotransferase activity, for other substituted phosphate groups"/>
    <property type="evidence" value="ECO:0007669"/>
    <property type="project" value="InterPro"/>
</dbReference>
<reference evidence="12" key="1">
    <citation type="journal article" date="2020" name="mSystems">
        <title>Genome- and Community-Level Interaction Insights into Carbon Utilization and Element Cycling Functions of Hydrothermarchaeota in Hydrothermal Sediment.</title>
        <authorList>
            <person name="Zhou Z."/>
            <person name="Liu Y."/>
            <person name="Xu W."/>
            <person name="Pan J."/>
            <person name="Luo Z.H."/>
            <person name="Li M."/>
        </authorList>
    </citation>
    <scope>NUCLEOTIDE SEQUENCE [LARGE SCALE GENOMIC DNA]</scope>
    <source>
        <strain evidence="12">HyVt-483</strain>
    </source>
</reference>
<dbReference type="EMBL" id="DRMH01000132">
    <property type="protein sequence ID" value="HFC98689.1"/>
    <property type="molecule type" value="Genomic_DNA"/>
</dbReference>
<sequence>MQAVILAAGKGTRMGLHRTGYPKGLLRVAGRELLLRHLILLSQAGVEEFVLVVNPENRKYFEEFLRAHPEFRVRMVENPHPERGNGYSLWCAREAVSGPFVLTMSDHLYEEDFVRKAVSGQGLIFDRRGLYVDHGEATRVKLREGRIAALGKGLTEYDGFDTGFFVLTPEIFAVAERLIGEKEEVSLSEIAAAARIPATELSGLFWTDIDTPEELRRAERLLIRASVKGAGDGFISRHLNRRLSTALSPYLCGRITPNQATILSFLLGILSAVLAFFNPLLGGILYQVHSVLDGVDGEIARATLSRTRFGGLLDSVLDRYVDFAFLSVLVLTLKPRGLMLALALLALLGTVMVSYVTERFKGAYARDAYRTFPVLHAFPGKRDERIFLVFLFCVLGYPEWLFPLLAVLTHGKVLFTLFVFYRGRKKLKAQG</sequence>
<evidence type="ECO:0000313" key="12">
    <source>
        <dbReference type="EMBL" id="HFC98689.1"/>
    </source>
</evidence>
<dbReference type="NCBIfam" id="NF041135">
    <property type="entry name" value="IPPtranDIPPsyn_Thcocales"/>
    <property type="match status" value="1"/>
</dbReference>
<keyword evidence="10" id="KW-1133">Transmembrane helix</keyword>
<dbReference type="AlphaFoldDB" id="A0A7C3CQT8"/>
<keyword evidence="10" id="KW-0472">Membrane</keyword>
<evidence type="ECO:0000256" key="3">
    <source>
        <dbReference type="ARBA" id="ARBA00007897"/>
    </source>
</evidence>
<dbReference type="InterPro" id="IPR029044">
    <property type="entry name" value="Nucleotide-diphossugar_trans"/>
</dbReference>
<keyword evidence="10" id="KW-0812">Transmembrane</keyword>
<dbReference type="Proteomes" id="UP000886043">
    <property type="component" value="Unassembled WGS sequence"/>
</dbReference>
<proteinExistence type="inferred from homology"/>
<dbReference type="GO" id="GO:0016779">
    <property type="term" value="F:nucleotidyltransferase activity"/>
    <property type="evidence" value="ECO:0007669"/>
    <property type="project" value="TreeGrafter"/>
</dbReference>
<evidence type="ECO:0000256" key="9">
    <source>
        <dbReference type="RuleBase" id="RU003750"/>
    </source>
</evidence>
<dbReference type="InterPro" id="IPR043130">
    <property type="entry name" value="CDP-OH_PTrfase_TM_dom"/>
</dbReference>
<evidence type="ECO:0000256" key="8">
    <source>
        <dbReference type="ARBA" id="ARBA00049235"/>
    </source>
</evidence>
<evidence type="ECO:0000256" key="1">
    <source>
        <dbReference type="ARBA" id="ARBA00000729"/>
    </source>
</evidence>
<accession>A0A7C3CQT8</accession>
<evidence type="ECO:0000256" key="7">
    <source>
        <dbReference type="ARBA" id="ARBA00022679"/>
    </source>
</evidence>
<dbReference type="Gene3D" id="3.90.550.10">
    <property type="entry name" value="Spore Coat Polysaccharide Biosynthesis Protein SpsA, Chain A"/>
    <property type="match status" value="1"/>
</dbReference>
<comment type="caution">
    <text evidence="12">The sequence shown here is derived from an EMBL/GenBank/DDBJ whole genome shotgun (WGS) entry which is preliminary data.</text>
</comment>
<dbReference type="InterPro" id="IPR000462">
    <property type="entry name" value="CDP-OH_P_trans"/>
</dbReference>
<evidence type="ECO:0000259" key="11">
    <source>
        <dbReference type="Pfam" id="PF12804"/>
    </source>
</evidence>
<dbReference type="Pfam" id="PF01066">
    <property type="entry name" value="CDP-OH_P_transf"/>
    <property type="match status" value="1"/>
</dbReference>
<dbReference type="PANTHER" id="PTHR19136:SF84">
    <property type="entry name" value="BIFUNCTIONAL IPC TRANSFERASE AND DIPP SYNTHASE"/>
    <property type="match status" value="1"/>
</dbReference>
<dbReference type="InterPro" id="IPR025877">
    <property type="entry name" value="MobA-like_NTP_Trfase"/>
</dbReference>
<dbReference type="PANTHER" id="PTHR19136">
    <property type="entry name" value="MOLYBDENUM COFACTOR GUANYLYLTRANSFERASE"/>
    <property type="match status" value="1"/>
</dbReference>
<comment type="similarity">
    <text evidence="3">In the N-terminal section; belongs to the MobA family.</text>
</comment>
<dbReference type="GO" id="GO:0008654">
    <property type="term" value="P:phospholipid biosynthetic process"/>
    <property type="evidence" value="ECO:0007669"/>
    <property type="project" value="InterPro"/>
</dbReference>
<dbReference type="InterPro" id="IPR053433">
    <property type="entry name" value="IPC_transferase/DIPP_synth"/>
</dbReference>
<dbReference type="Pfam" id="PF12804">
    <property type="entry name" value="NTP_transf_3"/>
    <property type="match status" value="1"/>
</dbReference>
<feature type="transmembrane region" description="Helical" evidence="10">
    <location>
        <begin position="337"/>
        <end position="356"/>
    </location>
</feature>
<comment type="catalytic activity">
    <reaction evidence="8">
        <text>CDP-1L-myo-inositol + 1D-myo-inositol 3-phosphate = bis(1L-myo-inositol) 3,1'-phosphate 1-phosphate + CMP + H(+)</text>
        <dbReference type="Rhea" id="RHEA:31327"/>
        <dbReference type="ChEBI" id="CHEBI:15378"/>
        <dbReference type="ChEBI" id="CHEBI:58401"/>
        <dbReference type="ChEBI" id="CHEBI:60377"/>
        <dbReference type="ChEBI" id="CHEBI:62573"/>
        <dbReference type="ChEBI" id="CHEBI:62576"/>
        <dbReference type="EC" id="2.7.8.34"/>
    </reaction>
</comment>
<comment type="similarity">
    <text evidence="9">Belongs to the CDP-alcohol phosphatidyltransferase class-I family.</text>
</comment>
<evidence type="ECO:0000256" key="5">
    <source>
        <dbReference type="ARBA" id="ARBA00013268"/>
    </source>
</evidence>
<name>A0A7C3CQT8_9BACT</name>
<dbReference type="InterPro" id="IPR048254">
    <property type="entry name" value="CDP_ALCOHOL_P_TRANSF_CS"/>
</dbReference>
<keyword evidence="7 9" id="KW-0808">Transferase</keyword>
<gene>
    <name evidence="12" type="ORF">ENJ40_09600</name>
</gene>
<dbReference type="Gene3D" id="1.20.120.1760">
    <property type="match status" value="1"/>
</dbReference>